<dbReference type="SMART" id="SM00710">
    <property type="entry name" value="PbH1"/>
    <property type="match status" value="6"/>
</dbReference>
<dbReference type="PANTHER" id="PTHR22990">
    <property type="entry name" value="F-BOX ONLY PROTEIN"/>
    <property type="match status" value="1"/>
</dbReference>
<keyword evidence="2" id="KW-0472">Membrane</keyword>
<dbReference type="EMBL" id="AP011803">
    <property type="protein sequence ID" value="BAL59717.1"/>
    <property type="molecule type" value="Genomic_DNA"/>
</dbReference>
<dbReference type="AlphaFoldDB" id="H5SVT4"/>
<reference evidence="4" key="1">
    <citation type="journal article" date="2005" name="Environ. Microbiol.">
        <title>Genetic and functional properties of uncultivated thermophilic crenarchaeotes from a subsurface gold mine as revealed by analysis of genome fragments.</title>
        <authorList>
            <person name="Nunoura T."/>
            <person name="Hirayama H."/>
            <person name="Takami H."/>
            <person name="Oida H."/>
            <person name="Nishi S."/>
            <person name="Shimamura S."/>
            <person name="Suzuki Y."/>
            <person name="Inagaki F."/>
            <person name="Takai K."/>
            <person name="Nealson K.H."/>
            <person name="Horikoshi K."/>
        </authorList>
    </citation>
    <scope>NUCLEOTIDE SEQUENCE</scope>
</reference>
<dbReference type="InterPro" id="IPR011050">
    <property type="entry name" value="Pectin_lyase_fold/virulence"/>
</dbReference>
<dbReference type="SUPFAM" id="SSF51126">
    <property type="entry name" value="Pectin lyase-like"/>
    <property type="match status" value="2"/>
</dbReference>
<evidence type="ECO:0000256" key="1">
    <source>
        <dbReference type="ARBA" id="ARBA00022737"/>
    </source>
</evidence>
<organism evidence="4">
    <name type="scientific">Acetithermum autotrophicum</name>
    <dbReference type="NCBI Taxonomy" id="1446466"/>
    <lineage>
        <taxon>Bacteria</taxon>
        <taxon>Candidatus Bipolaricaulota</taxon>
        <taxon>Candidatus Acetithermum</taxon>
    </lineage>
</organism>
<reference evidence="4" key="2">
    <citation type="journal article" date="2012" name="PLoS ONE">
        <title>A Deeply Branching Thermophilic Bacterium with an Ancient Acetyl-CoA Pathway Dominates a Subsurface Ecosystem.</title>
        <authorList>
            <person name="Takami H."/>
            <person name="Noguchi H."/>
            <person name="Takaki Y."/>
            <person name="Uchiyama I."/>
            <person name="Toyoda A."/>
            <person name="Nishi S."/>
            <person name="Chee G.-J."/>
            <person name="Arai W."/>
            <person name="Nunoura T."/>
            <person name="Itoh T."/>
            <person name="Hattori M."/>
            <person name="Takai K."/>
        </authorList>
    </citation>
    <scope>NUCLEOTIDE SEQUENCE</scope>
</reference>
<evidence type="ECO:0000313" key="4">
    <source>
        <dbReference type="EMBL" id="BAL59717.1"/>
    </source>
</evidence>
<keyword evidence="2" id="KW-1133">Transmembrane helix</keyword>
<feature type="transmembrane region" description="Helical" evidence="2">
    <location>
        <begin position="5"/>
        <end position="26"/>
    </location>
</feature>
<sequence length="385" mass="40795">MHRRWVFVGIGALAVIGVGVAVWVLFVSPQNLTVCPSGCTFAQIQAAINAARPRSTITVQAGTYREEIQIAKPIQIMGVEGALLEGRVNITNTENVSITALTVHGSVGIALSRRVTLKENTISQSPDVGVAVINSQEISVVGNTITANAGDGVFIEASQVQLSQNTIGGNKGYGIRADSASRLSGEGNRNGFRVPDDFPTIQAAIDAWQEGMGINGLGDVSEHVPNDLLTGDGAIVVAPGVYKEPLTIRDKHIRIRGASRDDVIVDGTGLGDVDGVTVRGQSTVFLENITVRNFRDDGIDAEGKIELTLRNVVLEGNGSTGAEIAHSDIQVWLTKSVIKNNRTYGLWALSAQNIVECRETRVAENTTDFGALSEAAAAELAQKCQ</sequence>
<protein>
    <recommendedName>
        <fullName evidence="3">Right handed beta helix domain-containing protein</fullName>
    </recommendedName>
</protein>
<accession>H5SVT4</accession>
<proteinExistence type="predicted"/>
<name>H5SVT4_ACEAU</name>
<dbReference type="PANTHER" id="PTHR22990:SF15">
    <property type="entry name" value="F-BOX ONLY PROTEIN 10"/>
    <property type="match status" value="1"/>
</dbReference>
<dbReference type="InterPro" id="IPR051550">
    <property type="entry name" value="SCF-Subunits/Alg-Epimerases"/>
</dbReference>
<keyword evidence="2" id="KW-0812">Transmembrane</keyword>
<feature type="domain" description="Right handed beta helix" evidence="3">
    <location>
        <begin position="272"/>
        <end position="353"/>
    </location>
</feature>
<gene>
    <name evidence="4" type="ORF">HGMM_OP4C353</name>
</gene>
<keyword evidence="1" id="KW-0677">Repeat</keyword>
<dbReference type="Pfam" id="PF13229">
    <property type="entry name" value="Beta_helix"/>
    <property type="match status" value="2"/>
</dbReference>
<evidence type="ECO:0000259" key="3">
    <source>
        <dbReference type="Pfam" id="PF13229"/>
    </source>
</evidence>
<dbReference type="InterPro" id="IPR006626">
    <property type="entry name" value="PbH1"/>
</dbReference>
<dbReference type="Gene3D" id="2.160.20.10">
    <property type="entry name" value="Single-stranded right-handed beta-helix, Pectin lyase-like"/>
    <property type="match status" value="2"/>
</dbReference>
<dbReference type="InterPro" id="IPR039448">
    <property type="entry name" value="Beta_helix"/>
</dbReference>
<evidence type="ECO:0000256" key="2">
    <source>
        <dbReference type="SAM" id="Phobius"/>
    </source>
</evidence>
<feature type="domain" description="Right handed beta helix" evidence="3">
    <location>
        <begin position="88"/>
        <end position="183"/>
    </location>
</feature>
<dbReference type="InterPro" id="IPR012334">
    <property type="entry name" value="Pectin_lyas_fold"/>
</dbReference>